<organism evidence="1 2">
    <name type="scientific">Arabis nemorensis</name>
    <dbReference type="NCBI Taxonomy" id="586526"/>
    <lineage>
        <taxon>Eukaryota</taxon>
        <taxon>Viridiplantae</taxon>
        <taxon>Streptophyta</taxon>
        <taxon>Embryophyta</taxon>
        <taxon>Tracheophyta</taxon>
        <taxon>Spermatophyta</taxon>
        <taxon>Magnoliopsida</taxon>
        <taxon>eudicotyledons</taxon>
        <taxon>Gunneridae</taxon>
        <taxon>Pentapetalae</taxon>
        <taxon>rosids</taxon>
        <taxon>malvids</taxon>
        <taxon>Brassicales</taxon>
        <taxon>Brassicaceae</taxon>
        <taxon>Arabideae</taxon>
        <taxon>Arabis</taxon>
    </lineage>
</organism>
<dbReference type="AlphaFoldDB" id="A0A565BRX8"/>
<proteinExistence type="predicted"/>
<accession>A0A565BRX8</accession>
<dbReference type="EMBL" id="CABITT030000005">
    <property type="protein sequence ID" value="VVB04126.1"/>
    <property type="molecule type" value="Genomic_DNA"/>
</dbReference>
<gene>
    <name evidence="1" type="ORF">ANE_LOCUS14570</name>
</gene>
<evidence type="ECO:0000313" key="1">
    <source>
        <dbReference type="EMBL" id="VVB04126.1"/>
    </source>
</evidence>
<dbReference type="Proteomes" id="UP000489600">
    <property type="component" value="Unassembled WGS sequence"/>
</dbReference>
<keyword evidence="2" id="KW-1185">Reference proteome</keyword>
<sequence length="82" mass="9434">MTKVPRELKSLALYLSRTCVFGKVRLLCSFSSLEKLGFRRKSRSDLIFADFSGFTRTSLNYNFANMLFASSYCLDQLHGYKS</sequence>
<reference evidence="1" key="1">
    <citation type="submission" date="2019-07" db="EMBL/GenBank/DDBJ databases">
        <authorList>
            <person name="Dittberner H."/>
        </authorList>
    </citation>
    <scope>NUCLEOTIDE SEQUENCE [LARGE SCALE GENOMIC DNA]</scope>
</reference>
<evidence type="ECO:0000313" key="2">
    <source>
        <dbReference type="Proteomes" id="UP000489600"/>
    </source>
</evidence>
<protein>
    <submittedName>
        <fullName evidence="1">Uncharacterized protein</fullName>
    </submittedName>
</protein>
<name>A0A565BRX8_9BRAS</name>
<comment type="caution">
    <text evidence="1">The sequence shown here is derived from an EMBL/GenBank/DDBJ whole genome shotgun (WGS) entry which is preliminary data.</text>
</comment>